<dbReference type="Proteomes" id="UP000056925">
    <property type="component" value="Chromosome"/>
</dbReference>
<dbReference type="HOGENOM" id="CLU_097416_0_0_2"/>
<dbReference type="Gene3D" id="3.30.70.2660">
    <property type="match status" value="1"/>
</dbReference>
<name>A0A0E3KR07_METTE</name>
<dbReference type="GO" id="GO:0051607">
    <property type="term" value="P:defense response to virus"/>
    <property type="evidence" value="ECO:0007669"/>
    <property type="project" value="UniProtKB-KW"/>
</dbReference>
<dbReference type="PATRIC" id="fig|1434121.4.peg.1018"/>
<evidence type="ECO:0000256" key="1">
    <source>
        <dbReference type="ARBA" id="ARBA00023118"/>
    </source>
</evidence>
<dbReference type="Pfam" id="PF09704">
    <property type="entry name" value="Cas_Cas5d"/>
    <property type="match status" value="1"/>
</dbReference>
<dbReference type="InterPro" id="IPR021124">
    <property type="entry name" value="CRISPR-assoc_prot_Cas5"/>
</dbReference>
<keyword evidence="1" id="KW-0051">Antiviral defense</keyword>
<dbReference type="EMBL" id="CP009502">
    <property type="protein sequence ID" value="AKB15112.1"/>
    <property type="molecule type" value="Genomic_DNA"/>
</dbReference>
<dbReference type="AlphaFoldDB" id="A0A0E3KR07"/>
<proteinExistence type="predicted"/>
<dbReference type="InterPro" id="IPR013422">
    <property type="entry name" value="CRISPR-assoc_prot_Cas5_N"/>
</dbReference>
<dbReference type="RefSeq" id="WP_052721897.1">
    <property type="nucleotide sequence ID" value="NZ_CP009502.1"/>
</dbReference>
<protein>
    <recommendedName>
        <fullName evidence="4">CRISPR-associated protein, Cas5h family</fullName>
    </recommendedName>
</protein>
<evidence type="ECO:0000313" key="3">
    <source>
        <dbReference type="Proteomes" id="UP000056925"/>
    </source>
</evidence>
<gene>
    <name evidence="2" type="ORF">MSTHC_0794</name>
</gene>
<evidence type="ECO:0008006" key="4">
    <source>
        <dbReference type="Google" id="ProtNLM"/>
    </source>
</evidence>
<dbReference type="KEGG" id="mthe:MSTHC_0794"/>
<evidence type="ECO:0000313" key="2">
    <source>
        <dbReference type="EMBL" id="AKB15112.1"/>
    </source>
</evidence>
<dbReference type="GO" id="GO:0043571">
    <property type="term" value="P:maintenance of CRISPR repeat elements"/>
    <property type="evidence" value="ECO:0007669"/>
    <property type="project" value="InterPro"/>
</dbReference>
<organism evidence="2 3">
    <name type="scientific">Methanosarcina thermophila CHTI-55</name>
    <dbReference type="NCBI Taxonomy" id="1434121"/>
    <lineage>
        <taxon>Archaea</taxon>
        <taxon>Methanobacteriati</taxon>
        <taxon>Methanobacteriota</taxon>
        <taxon>Stenosarchaea group</taxon>
        <taxon>Methanomicrobia</taxon>
        <taxon>Methanosarcinales</taxon>
        <taxon>Methanosarcinaceae</taxon>
        <taxon>Methanosarcina</taxon>
    </lineage>
</organism>
<reference evidence="2 3" key="1">
    <citation type="submission" date="2014-07" db="EMBL/GenBank/DDBJ databases">
        <title>Methanogenic archaea and the global carbon cycle.</title>
        <authorList>
            <person name="Henriksen J.R."/>
            <person name="Luke J."/>
            <person name="Reinhart S."/>
            <person name="Benedict M.N."/>
            <person name="Youngblut N.D."/>
            <person name="Metcalf M.E."/>
            <person name="Whitaker R.J."/>
            <person name="Metcalf W.W."/>
        </authorList>
    </citation>
    <scope>NUCLEOTIDE SEQUENCE [LARGE SCALE GENOMIC DNA]</scope>
    <source>
        <strain evidence="2 3">CHTI-55</strain>
    </source>
</reference>
<sequence>MFIFSVEGVSLTASFRSPENHTFHKTLPLPPKTTIIGMMGAALGLSLESVHKFVEENEILIGVYGFNKGLMRDLWNYRKLTGKEKNYTKDDIKNRRHYSVLVREYLYDNLFTFYFGCNELGKLEHLRSAFLSPVYPLTVGNSDDLFKTCKIGEIIEEKKCKLKKFEYTILPGDLSNLYKNDIDFSQLPIIKTVNTPQVFLLPTRFIFEGDERRVGERQKFTFVSTPVILKTEIDGYTVNGRNVVLL</sequence>
<dbReference type="GeneID" id="41602103"/>
<dbReference type="NCBIfam" id="TIGR02593">
    <property type="entry name" value="CRISPR_cas5"/>
    <property type="match status" value="1"/>
</dbReference>
<accession>A0A0E3KR07</accession>